<name>A0ABS4ND73_9THEO</name>
<sequence>MKNLKKLIAVVLTFTLVFSAMAVGFAGTFSDVSDSAPYASAVARLQSLGLVSGMPDGTYQPDGAVTRAQMIAFVNAAEGLQDAAKLAVGPTKFSDVPASYWASGDINIADPSGYPDGTFKPNNTVTYPEALALILRALGYTADYSWPYGVIAKATNVGITNGVTLSANATITRGQMAMLVNNALDLDINKYVDGAESDTGKKLITKVATPTEYIVLATADQTSDVAAGNVELYDVSAGKEVVKSAGNIDFTPYVGEDVNVYFTSTGTPVLVEENTNNTKTYTDATIKNVTTTGDVYDSDGNATNVSLKNIQYILYNGYLTNWNALKTKTLPASFDVKFIDNNGDKTYDYAVVTGYDYAAKFVTANVVSGAKYIATDNGNYTLVDSSGNAYHYTVTGDVSKLTDIKANDVVYYGKQYDADGNQVGVYLYVVRQTVSGTVQATYNDGSTNYITINGKDYENLTGKTFSAGDTVTLALDKDGNALRYLSGSITTTSNYALVLDSVYGSALTAKVKLLLPDGTTTTYNWDDTLNGSTANRNITANGLVRYELSSDKTVVENVYDTDIPSDGIKINNSVTGATSINTTAKTIAIGSTTYYLNDNTVIYNYNSTDDSYSVVKLADINSISGVLKIAYDQYNNVEAVVLKDASYSSTDTTDVVGFVTKAYKVTTSDSSFTRITAFVNGQSVTYDATKDLGLTITSTSGNAPYTLTVDNNTGKVTNAVPVSSVVTATVYTSNINTVNMTLKAESASNGQLYYQLAPGYEVVHQNSDSTYSLKYVSDITGNPASVTLYLDANGRVAVIKY</sequence>
<keyword evidence="5" id="KW-1185">Reference proteome</keyword>
<dbReference type="Proteomes" id="UP001166402">
    <property type="component" value="Unassembled WGS sequence"/>
</dbReference>
<dbReference type="Pfam" id="PF00395">
    <property type="entry name" value="SLH"/>
    <property type="match status" value="2"/>
</dbReference>
<protein>
    <recommendedName>
        <fullName evidence="3">SLH domain-containing protein</fullName>
    </recommendedName>
</protein>
<feature type="chain" id="PRO_5045953397" description="SLH domain-containing protein" evidence="2">
    <location>
        <begin position="23"/>
        <end position="801"/>
    </location>
</feature>
<evidence type="ECO:0000313" key="5">
    <source>
        <dbReference type="Proteomes" id="UP001166402"/>
    </source>
</evidence>
<dbReference type="PROSITE" id="PS51272">
    <property type="entry name" value="SLH"/>
    <property type="match status" value="2"/>
</dbReference>
<accession>A0ABS4ND73</accession>
<proteinExistence type="predicted"/>
<organism evidence="4 5">
    <name type="scientific">Thermoanaerobacterium butyriciformans</name>
    <dbReference type="NCBI Taxonomy" id="1702242"/>
    <lineage>
        <taxon>Bacteria</taxon>
        <taxon>Bacillati</taxon>
        <taxon>Bacillota</taxon>
        <taxon>Clostridia</taxon>
        <taxon>Thermoanaerobacterales</taxon>
        <taxon>Thermoanaerobacteraceae</taxon>
        <taxon>Thermoanaerobacterium</taxon>
    </lineage>
</organism>
<dbReference type="InterPro" id="IPR001119">
    <property type="entry name" value="SLH_dom"/>
</dbReference>
<evidence type="ECO:0000256" key="1">
    <source>
        <dbReference type="ARBA" id="ARBA00022737"/>
    </source>
</evidence>
<reference evidence="4" key="1">
    <citation type="submission" date="2021-03" db="EMBL/GenBank/DDBJ databases">
        <title>Genomic Encyclopedia of Type Strains, Phase IV (KMG-IV): sequencing the most valuable type-strain genomes for metagenomic binning, comparative biology and taxonomic classification.</title>
        <authorList>
            <person name="Goeker M."/>
        </authorList>
    </citation>
    <scope>NUCLEOTIDE SEQUENCE</scope>
    <source>
        <strain evidence="4">DSM 101588</strain>
    </source>
</reference>
<gene>
    <name evidence="4" type="ORF">J2Z80_001139</name>
</gene>
<dbReference type="RefSeq" id="WP_209453504.1">
    <property type="nucleotide sequence ID" value="NZ_JAGGLT010000010.1"/>
</dbReference>
<evidence type="ECO:0000256" key="2">
    <source>
        <dbReference type="SAM" id="SignalP"/>
    </source>
</evidence>
<feature type="domain" description="SLH" evidence="3">
    <location>
        <begin position="89"/>
        <end position="148"/>
    </location>
</feature>
<dbReference type="EMBL" id="JAGGLT010000010">
    <property type="protein sequence ID" value="MBP2071619.1"/>
    <property type="molecule type" value="Genomic_DNA"/>
</dbReference>
<feature type="signal peptide" evidence="2">
    <location>
        <begin position="1"/>
        <end position="22"/>
    </location>
</feature>
<comment type="caution">
    <text evidence="4">The sequence shown here is derived from an EMBL/GenBank/DDBJ whole genome shotgun (WGS) entry which is preliminary data.</text>
</comment>
<keyword evidence="2" id="KW-0732">Signal</keyword>
<keyword evidence="1" id="KW-0677">Repeat</keyword>
<feature type="domain" description="SLH" evidence="3">
    <location>
        <begin position="25"/>
        <end position="88"/>
    </location>
</feature>
<evidence type="ECO:0000313" key="4">
    <source>
        <dbReference type="EMBL" id="MBP2071619.1"/>
    </source>
</evidence>
<evidence type="ECO:0000259" key="3">
    <source>
        <dbReference type="PROSITE" id="PS51272"/>
    </source>
</evidence>